<keyword evidence="3 9" id="KW-0812">Transmembrane</keyword>
<organism evidence="14 15">
    <name type="scientific">Ascaris lumbricoides</name>
    <name type="common">Giant roundworm</name>
    <dbReference type="NCBI Taxonomy" id="6252"/>
    <lineage>
        <taxon>Eukaryota</taxon>
        <taxon>Metazoa</taxon>
        <taxon>Ecdysozoa</taxon>
        <taxon>Nematoda</taxon>
        <taxon>Chromadorea</taxon>
        <taxon>Rhabditida</taxon>
        <taxon>Spirurina</taxon>
        <taxon>Ascaridomorpha</taxon>
        <taxon>Ascaridoidea</taxon>
        <taxon>Ascarididae</taxon>
        <taxon>Ascaris</taxon>
    </lineage>
</organism>
<dbReference type="Proteomes" id="UP000036681">
    <property type="component" value="Unplaced"/>
</dbReference>
<comment type="similarity">
    <text evidence="2 9">Belongs to the OXA1/ALB3/YidC family.</text>
</comment>
<evidence type="ECO:0000313" key="15">
    <source>
        <dbReference type="WBParaSite" id="ALUE_0000594201-mRNA-1"/>
    </source>
</evidence>
<keyword evidence="10" id="KW-0175">Coiled coil</keyword>
<evidence type="ECO:0000256" key="3">
    <source>
        <dbReference type="ARBA" id="ARBA00022692"/>
    </source>
</evidence>
<dbReference type="WBParaSite" id="ALUE_0000594201-mRNA-1">
    <property type="protein sequence ID" value="ALUE_0000594201-mRNA-1"/>
    <property type="gene ID" value="ALUE_0000594201"/>
</dbReference>
<keyword evidence="7" id="KW-0496">Mitochondrion</keyword>
<dbReference type="InterPro" id="IPR001708">
    <property type="entry name" value="YidC/ALB3/OXA1/COX18"/>
</dbReference>
<dbReference type="CDD" id="cd20069">
    <property type="entry name" value="5TM_Oxa1-like"/>
    <property type="match status" value="1"/>
</dbReference>
<evidence type="ECO:0000256" key="8">
    <source>
        <dbReference type="ARBA" id="ARBA00023136"/>
    </source>
</evidence>
<sequence>MLSVTLRIAARRCFFTGPISSALRSALRPARSRLATMTIHLRYLSSAEKIFGLTEDVVNMPGLPPIPIPPEPSMSIEELAEAGHSVLNELGLISWWKPSGYFRMALEAMHNHLDLPWWTTIMCATMCLRLAMVFVPIMSQKLVAKQSMYKKELDEFRERIMDAKKEGNNLLQQQVFLEQRDFLKSKDIRLGRQFLIILANGGVFATQFFAIRRMVDVNFPGWATGGALWFTDLTIPDPYYALPLISAVTMGIVARVGIEMGTSTDQMGPGMRLGMLYGLPLFIFVVSSRFASGLCVYWCTSNFISLIYAMLFKMPAIRKVLNIPPVVKYERKAGELSTIAAVYKNYKEQKARPPTLEEMGKEDAQRFKKAGRGKPIVRR</sequence>
<feature type="compositionally biased region" description="Basic residues" evidence="11">
    <location>
        <begin position="367"/>
        <end position="379"/>
    </location>
</feature>
<keyword evidence="14" id="KW-1185">Reference proteome</keyword>
<dbReference type="Pfam" id="PF02096">
    <property type="entry name" value="60KD_IMP"/>
    <property type="match status" value="1"/>
</dbReference>
<feature type="coiled-coil region" evidence="10">
    <location>
        <begin position="146"/>
        <end position="173"/>
    </location>
</feature>
<dbReference type="PANTHER" id="PTHR12428">
    <property type="entry name" value="OXA1"/>
    <property type="match status" value="1"/>
</dbReference>
<evidence type="ECO:0000256" key="7">
    <source>
        <dbReference type="ARBA" id="ARBA00023128"/>
    </source>
</evidence>
<keyword evidence="4" id="KW-0999">Mitochondrion inner membrane</keyword>
<accession>A0A0M3HTH5</accession>
<feature type="transmembrane region" description="Helical" evidence="12">
    <location>
        <begin position="294"/>
        <end position="312"/>
    </location>
</feature>
<dbReference type="InterPro" id="IPR028055">
    <property type="entry name" value="YidC/Oxa/ALB_C"/>
</dbReference>
<keyword evidence="8 12" id="KW-0472">Membrane</keyword>
<proteinExistence type="inferred from homology"/>
<dbReference type="GO" id="GO:0032977">
    <property type="term" value="F:membrane insertase activity"/>
    <property type="evidence" value="ECO:0007669"/>
    <property type="project" value="InterPro"/>
</dbReference>
<dbReference type="PANTHER" id="PTHR12428:SF66">
    <property type="entry name" value="MITOCHONDRIAL INNER MEMBRANE PROTEIN OXA1L"/>
    <property type="match status" value="1"/>
</dbReference>
<feature type="transmembrane region" description="Helical" evidence="12">
    <location>
        <begin position="239"/>
        <end position="258"/>
    </location>
</feature>
<dbReference type="AlphaFoldDB" id="A0A0M3HTH5"/>
<evidence type="ECO:0000256" key="2">
    <source>
        <dbReference type="ARBA" id="ARBA00009877"/>
    </source>
</evidence>
<evidence type="ECO:0000313" key="14">
    <source>
        <dbReference type="Proteomes" id="UP000036681"/>
    </source>
</evidence>
<evidence type="ECO:0000256" key="1">
    <source>
        <dbReference type="ARBA" id="ARBA00004448"/>
    </source>
</evidence>
<feature type="domain" description="Membrane insertase YidC/Oxa/ALB C-terminal" evidence="13">
    <location>
        <begin position="117"/>
        <end position="311"/>
    </location>
</feature>
<keyword evidence="6 12" id="KW-1133">Transmembrane helix</keyword>
<dbReference type="GO" id="GO:0032979">
    <property type="term" value="P:protein insertion into mitochondrial inner membrane from matrix"/>
    <property type="evidence" value="ECO:0007669"/>
    <property type="project" value="TreeGrafter"/>
</dbReference>
<protein>
    <submittedName>
        <fullName evidence="15">Mitochondrial inner membrane protein OXA1L</fullName>
    </submittedName>
</protein>
<evidence type="ECO:0000256" key="4">
    <source>
        <dbReference type="ARBA" id="ARBA00022792"/>
    </source>
</evidence>
<keyword evidence="5" id="KW-0809">Transit peptide</keyword>
<comment type="subcellular location">
    <subcellularLocation>
        <location evidence="9">Membrane</location>
        <topology evidence="9">Multi-pass membrane protein</topology>
    </subcellularLocation>
    <subcellularLocation>
        <location evidence="1">Mitochondrion inner membrane</location>
        <topology evidence="1">Multi-pass membrane protein</topology>
    </subcellularLocation>
</comment>
<feature type="region of interest" description="Disordered" evidence="11">
    <location>
        <begin position="351"/>
        <end position="379"/>
    </location>
</feature>
<feature type="transmembrane region" description="Helical" evidence="12">
    <location>
        <begin position="117"/>
        <end position="138"/>
    </location>
</feature>
<evidence type="ECO:0000256" key="5">
    <source>
        <dbReference type="ARBA" id="ARBA00022946"/>
    </source>
</evidence>
<dbReference type="GO" id="GO:0005743">
    <property type="term" value="C:mitochondrial inner membrane"/>
    <property type="evidence" value="ECO:0007669"/>
    <property type="project" value="UniProtKB-SubCell"/>
</dbReference>
<evidence type="ECO:0000259" key="13">
    <source>
        <dbReference type="Pfam" id="PF02096"/>
    </source>
</evidence>
<evidence type="ECO:0000256" key="12">
    <source>
        <dbReference type="SAM" id="Phobius"/>
    </source>
</evidence>
<feature type="transmembrane region" description="Helical" evidence="12">
    <location>
        <begin position="194"/>
        <end position="211"/>
    </location>
</feature>
<feature type="transmembrane region" description="Helical" evidence="12">
    <location>
        <begin position="270"/>
        <end position="288"/>
    </location>
</feature>
<name>A0A0M3HTH5_ASCLU</name>
<reference evidence="15" key="1">
    <citation type="submission" date="2017-02" db="UniProtKB">
        <authorList>
            <consortium name="WormBaseParasite"/>
        </authorList>
    </citation>
    <scope>IDENTIFICATION</scope>
</reference>
<evidence type="ECO:0000256" key="9">
    <source>
        <dbReference type="RuleBase" id="RU003945"/>
    </source>
</evidence>
<evidence type="ECO:0000256" key="11">
    <source>
        <dbReference type="SAM" id="MobiDB-lite"/>
    </source>
</evidence>
<evidence type="ECO:0000256" key="6">
    <source>
        <dbReference type="ARBA" id="ARBA00022989"/>
    </source>
</evidence>
<evidence type="ECO:0000256" key="10">
    <source>
        <dbReference type="SAM" id="Coils"/>
    </source>
</evidence>